<proteinExistence type="predicted"/>
<evidence type="ECO:0000256" key="5">
    <source>
        <dbReference type="ARBA" id="ARBA00022989"/>
    </source>
</evidence>
<evidence type="ECO:0000256" key="2">
    <source>
        <dbReference type="ARBA" id="ARBA00022692"/>
    </source>
</evidence>
<evidence type="ECO:0000259" key="8">
    <source>
        <dbReference type="PROSITE" id="PS50853"/>
    </source>
</evidence>
<feature type="non-terminal residue" evidence="9">
    <location>
        <position position="394"/>
    </location>
</feature>
<dbReference type="InterPro" id="IPR036116">
    <property type="entry name" value="FN3_sf"/>
</dbReference>
<keyword evidence="4" id="KW-0067">ATP-binding</keyword>
<evidence type="ECO:0000256" key="1">
    <source>
        <dbReference type="ARBA" id="ARBA00004167"/>
    </source>
</evidence>
<dbReference type="InterPro" id="IPR003961">
    <property type="entry name" value="FN3_dom"/>
</dbReference>
<dbReference type="InterPro" id="IPR050449">
    <property type="entry name" value="Ephrin_rcpt_TKs"/>
</dbReference>
<protein>
    <recommendedName>
        <fullName evidence="8">Fibronectin type-III domain-containing protein</fullName>
    </recommendedName>
</protein>
<feature type="domain" description="Fibronectin type-III" evidence="8">
    <location>
        <begin position="283"/>
        <end position="394"/>
    </location>
</feature>
<dbReference type="CDD" id="cd00063">
    <property type="entry name" value="FN3"/>
    <property type="match status" value="3"/>
</dbReference>
<dbReference type="PROSITE" id="PS50853">
    <property type="entry name" value="FN3"/>
    <property type="match status" value="2"/>
</dbReference>
<evidence type="ECO:0000256" key="6">
    <source>
        <dbReference type="ARBA" id="ARBA00023136"/>
    </source>
</evidence>
<dbReference type="EMBL" id="CALNXI010002633">
    <property type="protein sequence ID" value="CAH3189582.1"/>
    <property type="molecule type" value="Genomic_DNA"/>
</dbReference>
<evidence type="ECO:0000313" key="10">
    <source>
        <dbReference type="Proteomes" id="UP001159427"/>
    </source>
</evidence>
<dbReference type="PANTHER" id="PTHR46877:SF14">
    <property type="entry name" value="RECEPTOR PROTEIN-TYROSINE KINASE"/>
    <property type="match status" value="1"/>
</dbReference>
<comment type="caution">
    <text evidence="9">The sequence shown here is derived from an EMBL/GenBank/DDBJ whole genome shotgun (WGS) entry which is preliminary data.</text>
</comment>
<dbReference type="InterPro" id="IPR013783">
    <property type="entry name" value="Ig-like_fold"/>
</dbReference>
<dbReference type="SMART" id="SM00060">
    <property type="entry name" value="FN3"/>
    <property type="match status" value="3"/>
</dbReference>
<reference evidence="9 10" key="1">
    <citation type="submission" date="2022-05" db="EMBL/GenBank/DDBJ databases">
        <authorList>
            <consortium name="Genoscope - CEA"/>
            <person name="William W."/>
        </authorList>
    </citation>
    <scope>NUCLEOTIDE SEQUENCE [LARGE SCALE GENOMIC DNA]</scope>
</reference>
<keyword evidence="10" id="KW-1185">Reference proteome</keyword>
<gene>
    <name evidence="9" type="ORF">PEVE_00019532</name>
</gene>
<keyword evidence="6" id="KW-0472">Membrane</keyword>
<dbReference type="Pfam" id="PF00041">
    <property type="entry name" value="fn3"/>
    <property type="match status" value="2"/>
</dbReference>
<evidence type="ECO:0000256" key="3">
    <source>
        <dbReference type="ARBA" id="ARBA00022741"/>
    </source>
</evidence>
<keyword evidence="5" id="KW-1133">Transmembrane helix</keyword>
<name>A0ABN8SGR7_9CNID</name>
<keyword evidence="7" id="KW-0675">Receptor</keyword>
<dbReference type="SUPFAM" id="SSF49265">
    <property type="entry name" value="Fibronectin type III"/>
    <property type="match status" value="2"/>
</dbReference>
<evidence type="ECO:0000256" key="7">
    <source>
        <dbReference type="ARBA" id="ARBA00023170"/>
    </source>
</evidence>
<keyword evidence="2" id="KW-0812">Transmembrane</keyword>
<evidence type="ECO:0000313" key="9">
    <source>
        <dbReference type="EMBL" id="CAH3189582.1"/>
    </source>
</evidence>
<comment type="subcellular location">
    <subcellularLocation>
        <location evidence="1">Membrane</location>
        <topology evidence="1">Single-pass membrane protein</topology>
    </subcellularLocation>
</comment>
<dbReference type="PANTHER" id="PTHR46877">
    <property type="entry name" value="EPH RECEPTOR A5"/>
    <property type="match status" value="1"/>
</dbReference>
<organism evidence="9 10">
    <name type="scientific">Porites evermanni</name>
    <dbReference type="NCBI Taxonomy" id="104178"/>
    <lineage>
        <taxon>Eukaryota</taxon>
        <taxon>Metazoa</taxon>
        <taxon>Cnidaria</taxon>
        <taxon>Anthozoa</taxon>
        <taxon>Hexacorallia</taxon>
        <taxon>Scleractinia</taxon>
        <taxon>Fungiina</taxon>
        <taxon>Poritidae</taxon>
        <taxon>Porites</taxon>
    </lineage>
</organism>
<dbReference type="Gene3D" id="2.60.40.10">
    <property type="entry name" value="Immunoglobulins"/>
    <property type="match status" value="3"/>
</dbReference>
<dbReference type="Proteomes" id="UP001159427">
    <property type="component" value="Unassembled WGS sequence"/>
</dbReference>
<sequence>MKKRTVRINGLPPGSFLIFRVYSVSDFNKHVKDRDKWNYDTVLVRTKVFLQAPKPPRNASVKVVKETHVKIKWERSLDDIDGKLKYSVDCFRCKSRKYNECKDSCGSSVQYKPNKDNMKKRTVRINGLPPGSFLIFRVYSVSDFNKHVKDRDKWNYDTVLVRTKALPKAPRNVSVNVVKKTYVKIKWERSPDDINGNLRYSVNCFRCKSRKYNECNDSCGSSVRYKPNKDNITNGTVTINGLPPGSFLKFRVYSVSDFNEHVKDRDKWNYNTVLVRTKAFPKAPRNASVNVVKETYVELKWERSPDDIDGKLRYSVNCFRCNSRKYNECNDSCGSSVRYKPNKDSITNGTVTINGLPPGSFLKFRVYSVNDFHEHVKDRHKWNYDTVLVRTKGK</sequence>
<feature type="domain" description="Fibronectin type-III" evidence="8">
    <location>
        <begin position="169"/>
        <end position="280"/>
    </location>
</feature>
<evidence type="ECO:0000256" key="4">
    <source>
        <dbReference type="ARBA" id="ARBA00022840"/>
    </source>
</evidence>
<accession>A0ABN8SGR7</accession>
<keyword evidence="3" id="KW-0547">Nucleotide-binding</keyword>